<evidence type="ECO:0000256" key="1">
    <source>
        <dbReference type="PROSITE-ProRule" id="PRU00339"/>
    </source>
</evidence>
<dbReference type="SUPFAM" id="SSF48452">
    <property type="entry name" value="TPR-like"/>
    <property type="match status" value="2"/>
</dbReference>
<dbReference type="EMBL" id="GDJX01024282">
    <property type="protein sequence ID" value="JAT43654.1"/>
    <property type="molecule type" value="Transcribed_RNA"/>
</dbReference>
<dbReference type="InterPro" id="IPR011990">
    <property type="entry name" value="TPR-like_helical_dom_sf"/>
</dbReference>
<dbReference type="SMART" id="SM00028">
    <property type="entry name" value="TPR"/>
    <property type="match status" value="5"/>
</dbReference>
<accession>A0A1D1XMN1</accession>
<keyword evidence="1" id="KW-0802">TPR repeat</keyword>
<evidence type="ECO:0000313" key="2">
    <source>
        <dbReference type="EMBL" id="JAT43654.1"/>
    </source>
</evidence>
<dbReference type="Gene3D" id="1.25.40.10">
    <property type="entry name" value="Tetratricopeptide repeat domain"/>
    <property type="match status" value="3"/>
</dbReference>
<proteinExistence type="predicted"/>
<dbReference type="AlphaFoldDB" id="A0A1D1XMN1"/>
<sequence length="729" mass="81642">MVSRKWMKQKRIFDSLCQLRIMKCLCLREQFKADDIVQSSESMATECFSVGDYSPQTCGIEQRFDIGNIEEAERPLRDSGRLNYVEARALLGRMEYNRGNMEAALHIFDGTDITTMLTQMKLSIAQTAGCRKLRLHSNSVPPMSMHAVSLLFEAIFLKAKSLAHLGRFKEAAQSCNIILDTFESALPEGLPKSFGTDCKLHDTLSMAVGLLPELWKLAGCFQDAISSYRRALLTFWNLGIETITKLQKEFAIFLLYGGCDADPPDLRFQMDGFFVPRNNMEEAVLLLMILLRMFALKKVEWDPSVVDHLTFALSVSGELNALARQVESLLPRVIERKERYYTLALCYLGEKDDLVALNLLKKILSAREDPNCLKALLLASKICGENCVHAEEGASFAHRALANLDRGCDLMGSVANLLLGICLSAQARSSVSNSERVAKQYEALEVLEKARKITQNIDYRVIYNLSLENADHRKLDAALCNAKLLVRLEAGSNVKSWILLARILSAQRRFVDAENIINAALDQTGKWSQGALLRTKARVQVAKGHLKNAIETYTQLLAVLHLKSKSITSGMKFLKGGENDRNLELEAWHDLCNVYISMSQWRDAEVCLSKLKGIRSFSVSRWHATGQLYEAKGLHREAFSAYRNALEIEPTHIPSLVSTATVLRQLGGQSVGIVRSYLTEALQLDRTNPSAWFNLGLLYKSEGGRSVEASECFQAAVFLEESAPVENFR</sequence>
<dbReference type="PROSITE" id="PS50005">
    <property type="entry name" value="TPR"/>
    <property type="match status" value="1"/>
</dbReference>
<dbReference type="InterPro" id="IPR019734">
    <property type="entry name" value="TPR_rpt"/>
</dbReference>
<dbReference type="InterPro" id="IPR043376">
    <property type="entry name" value="NPG1-like"/>
</dbReference>
<protein>
    <submittedName>
        <fullName evidence="2">Tetratricopeptide repeat protein 7A</fullName>
    </submittedName>
</protein>
<dbReference type="Pfam" id="PF13181">
    <property type="entry name" value="TPR_8"/>
    <property type="match status" value="1"/>
</dbReference>
<dbReference type="PANTHER" id="PTHR44102:SF1">
    <property type="entry name" value="OS10G0471400 PROTEIN"/>
    <property type="match status" value="1"/>
</dbReference>
<name>A0A1D1XMN1_9ARAE</name>
<dbReference type="PANTHER" id="PTHR44102">
    <property type="entry name" value="PROTEIN NPG1"/>
    <property type="match status" value="1"/>
</dbReference>
<reference evidence="2" key="1">
    <citation type="submission" date="2015-07" db="EMBL/GenBank/DDBJ databases">
        <title>Transcriptome Assembly of Anthurium amnicola.</title>
        <authorList>
            <person name="Suzuki J."/>
        </authorList>
    </citation>
    <scope>NUCLEOTIDE SEQUENCE</scope>
</reference>
<organism evidence="2">
    <name type="scientific">Anthurium amnicola</name>
    <dbReference type="NCBI Taxonomy" id="1678845"/>
    <lineage>
        <taxon>Eukaryota</taxon>
        <taxon>Viridiplantae</taxon>
        <taxon>Streptophyta</taxon>
        <taxon>Embryophyta</taxon>
        <taxon>Tracheophyta</taxon>
        <taxon>Spermatophyta</taxon>
        <taxon>Magnoliopsida</taxon>
        <taxon>Liliopsida</taxon>
        <taxon>Araceae</taxon>
        <taxon>Pothoideae</taxon>
        <taxon>Potheae</taxon>
        <taxon>Anthurium</taxon>
    </lineage>
</organism>
<feature type="repeat" description="TPR" evidence="1">
    <location>
        <begin position="619"/>
        <end position="652"/>
    </location>
</feature>
<gene>
    <name evidence="2" type="primary">TTC7A_0</name>
    <name evidence="2" type="ORF">g.76564</name>
</gene>